<protein>
    <recommendedName>
        <fullName evidence="3">General secretion pathway protein GspL</fullName>
    </recommendedName>
</protein>
<proteinExistence type="predicted"/>
<dbReference type="Pfam" id="PF05137">
    <property type="entry name" value="PilN"/>
    <property type="match status" value="1"/>
</dbReference>
<evidence type="ECO:0008006" key="3">
    <source>
        <dbReference type="Google" id="ProtNLM"/>
    </source>
</evidence>
<gene>
    <name evidence="1" type="ORF">D5366_08965</name>
</gene>
<dbReference type="SUPFAM" id="SSF53067">
    <property type="entry name" value="Actin-like ATPase domain"/>
    <property type="match status" value="1"/>
</dbReference>
<dbReference type="EMBL" id="CP032485">
    <property type="protein sequence ID" value="QDH25317.1"/>
    <property type="molecule type" value="Genomic_DNA"/>
</dbReference>
<dbReference type="Proteomes" id="UP000317214">
    <property type="component" value="Chromosome"/>
</dbReference>
<dbReference type="InterPro" id="IPR043129">
    <property type="entry name" value="ATPase_NBD"/>
</dbReference>
<dbReference type="AlphaFoldDB" id="A0A4Y6VA36"/>
<dbReference type="OrthoDB" id="7284406at2"/>
<sequence>MTGSRTINSFPMLPVFLQWWRERLSECLPHFLQTQQNETVFNVSADGSLALPLGELQVKRPAKRIRIWSRAPRIVLDLPAGSILKRRITLPDAARSNPVNAVHYDLDRLTPFQPESIVWSLDNTPQPAPTGFIAFDLLIASKKTFEAALEKLSQAGLSATHLRSSLRAGGGHFTLPLTAPQALRKPQRKFLYLLIAALALAPFAFQEIQLFRVNNALSSLDSGRAHAEALQHSILLTQLGPLAVLQEEKHNGIPLVTLQNLTDALPDDTYLTTLRLKGRQLSLEGQSKEAARLIVTLRQTGNFSDVSFSGPVVRSDNHQADLFSLSATATETPRQSASQAAP</sequence>
<keyword evidence="2" id="KW-1185">Reference proteome</keyword>
<dbReference type="InterPro" id="IPR007813">
    <property type="entry name" value="PilN"/>
</dbReference>
<accession>A0A4Y6VA36</accession>
<evidence type="ECO:0000313" key="1">
    <source>
        <dbReference type="EMBL" id="QDH25317.1"/>
    </source>
</evidence>
<dbReference type="RefSeq" id="WP_141493169.1">
    <property type="nucleotide sequence ID" value="NZ_CP032485.1"/>
</dbReference>
<organism evidence="1 2">
    <name type="scientific">Neokomagataea tanensis</name>
    <dbReference type="NCBI Taxonomy" id="661191"/>
    <lineage>
        <taxon>Bacteria</taxon>
        <taxon>Pseudomonadati</taxon>
        <taxon>Pseudomonadota</taxon>
        <taxon>Alphaproteobacteria</taxon>
        <taxon>Acetobacterales</taxon>
        <taxon>Acetobacteraceae</taxon>
        <taxon>Neokomagataea</taxon>
    </lineage>
</organism>
<name>A0A4Y6VA36_9PROT</name>
<dbReference type="KEGG" id="ntn:D5366_08965"/>
<reference evidence="1 2" key="1">
    <citation type="submission" date="2018-09" db="EMBL/GenBank/DDBJ databases">
        <title>The complete genome sequence of Neokomagataea tanensis NBRC 106556(T).</title>
        <authorList>
            <person name="Chua K.-O."/>
            <person name="See-Too W.-S."/>
            <person name="Hong K.-W."/>
            <person name="Yin W.-F."/>
            <person name="Chan K.-G."/>
        </authorList>
    </citation>
    <scope>NUCLEOTIDE SEQUENCE [LARGE SCALE GENOMIC DNA]</scope>
    <source>
        <strain evidence="2">AH13 \ NBRC 106556</strain>
    </source>
</reference>
<evidence type="ECO:0000313" key="2">
    <source>
        <dbReference type="Proteomes" id="UP000317214"/>
    </source>
</evidence>